<reference evidence="1" key="1">
    <citation type="journal article" date="2021" name="bioRxiv">
        <title>Whole Genome Assembly and Annotation of Northern Wild Rice, Zizania palustris L., Supports a Whole Genome Duplication in the Zizania Genus.</title>
        <authorList>
            <person name="Haas M."/>
            <person name="Kono T."/>
            <person name="Macchietto M."/>
            <person name="Millas R."/>
            <person name="McGilp L."/>
            <person name="Shao M."/>
            <person name="Duquette J."/>
            <person name="Hirsch C.N."/>
            <person name="Kimball J."/>
        </authorList>
    </citation>
    <scope>NUCLEOTIDE SEQUENCE</scope>
    <source>
        <tissue evidence="1">Fresh leaf tissue</tissue>
    </source>
</reference>
<evidence type="ECO:0000313" key="1">
    <source>
        <dbReference type="EMBL" id="KAG8077150.1"/>
    </source>
</evidence>
<reference evidence="1" key="2">
    <citation type="submission" date="2021-02" db="EMBL/GenBank/DDBJ databases">
        <authorList>
            <person name="Kimball J.A."/>
            <person name="Haas M.W."/>
            <person name="Macchietto M."/>
            <person name="Kono T."/>
            <person name="Duquette J."/>
            <person name="Shao M."/>
        </authorList>
    </citation>
    <scope>NUCLEOTIDE SEQUENCE</scope>
    <source>
        <tissue evidence="1">Fresh leaf tissue</tissue>
    </source>
</reference>
<evidence type="ECO:0000313" key="2">
    <source>
        <dbReference type="Proteomes" id="UP000729402"/>
    </source>
</evidence>
<protein>
    <recommendedName>
        <fullName evidence="3">Chromo domain-containing protein</fullName>
    </recommendedName>
</protein>
<dbReference type="EMBL" id="JAAALK010000283">
    <property type="protein sequence ID" value="KAG8077150.1"/>
    <property type="molecule type" value="Genomic_DNA"/>
</dbReference>
<evidence type="ECO:0008006" key="3">
    <source>
        <dbReference type="Google" id="ProtNLM"/>
    </source>
</evidence>
<organism evidence="1 2">
    <name type="scientific">Zizania palustris</name>
    <name type="common">Northern wild rice</name>
    <dbReference type="NCBI Taxonomy" id="103762"/>
    <lineage>
        <taxon>Eukaryota</taxon>
        <taxon>Viridiplantae</taxon>
        <taxon>Streptophyta</taxon>
        <taxon>Embryophyta</taxon>
        <taxon>Tracheophyta</taxon>
        <taxon>Spermatophyta</taxon>
        <taxon>Magnoliopsida</taxon>
        <taxon>Liliopsida</taxon>
        <taxon>Poales</taxon>
        <taxon>Poaceae</taxon>
        <taxon>BOP clade</taxon>
        <taxon>Oryzoideae</taxon>
        <taxon>Oryzeae</taxon>
        <taxon>Zizaniinae</taxon>
        <taxon>Zizania</taxon>
    </lineage>
</organism>
<dbReference type="OrthoDB" id="2020429at2759"/>
<gene>
    <name evidence="1" type="ORF">GUJ93_ZPchr0006g42461</name>
</gene>
<accession>A0A8J5SNH3</accession>
<dbReference type="AlphaFoldDB" id="A0A8J5SNH3"/>
<comment type="caution">
    <text evidence="1">The sequence shown here is derived from an EMBL/GenBank/DDBJ whole genome shotgun (WGS) entry which is preliminary data.</text>
</comment>
<dbReference type="Proteomes" id="UP000729402">
    <property type="component" value="Unassembled WGS sequence"/>
</dbReference>
<sequence length="70" mass="8285">MPDRVLQAQLRRDIWYVLVQWQGMPASKATWEKLQEFQDSNPDVQLEDELFAKAGRDVRTGLHYGRREPN</sequence>
<proteinExistence type="predicted"/>
<name>A0A8J5SNH3_ZIZPA</name>
<keyword evidence="2" id="KW-1185">Reference proteome</keyword>